<evidence type="ECO:0000313" key="1">
    <source>
        <dbReference type="EMBL" id="GCB76052.1"/>
    </source>
</evidence>
<dbReference type="Proteomes" id="UP000288216">
    <property type="component" value="Unassembled WGS sequence"/>
</dbReference>
<dbReference type="AlphaFoldDB" id="A0A401PSH2"/>
<reference evidence="1 2" key="1">
    <citation type="journal article" date="2018" name="Nat. Ecol. Evol.">
        <title>Shark genomes provide insights into elasmobranch evolution and the origin of vertebrates.</title>
        <authorList>
            <person name="Hara Y"/>
            <person name="Yamaguchi K"/>
            <person name="Onimaru K"/>
            <person name="Kadota M"/>
            <person name="Koyanagi M"/>
            <person name="Keeley SD"/>
            <person name="Tatsumi K"/>
            <person name="Tanaka K"/>
            <person name="Motone F"/>
            <person name="Kageyama Y"/>
            <person name="Nozu R"/>
            <person name="Adachi N"/>
            <person name="Nishimura O"/>
            <person name="Nakagawa R"/>
            <person name="Tanegashima C"/>
            <person name="Kiyatake I"/>
            <person name="Matsumoto R"/>
            <person name="Murakumo K"/>
            <person name="Nishida K"/>
            <person name="Terakita A"/>
            <person name="Kuratani S"/>
            <person name="Sato K"/>
            <person name="Hyodo S Kuraku.S."/>
        </authorList>
    </citation>
    <scope>NUCLEOTIDE SEQUENCE [LARGE SCALE GENOMIC DNA]</scope>
</reference>
<gene>
    <name evidence="1" type="ORF">scyTo_0019837</name>
</gene>
<keyword evidence="2" id="KW-1185">Reference proteome</keyword>
<accession>A0A401PSH2</accession>
<comment type="caution">
    <text evidence="1">The sequence shown here is derived from an EMBL/GenBank/DDBJ whole genome shotgun (WGS) entry which is preliminary data.</text>
</comment>
<proteinExistence type="predicted"/>
<organism evidence="1 2">
    <name type="scientific">Scyliorhinus torazame</name>
    <name type="common">Cloudy catshark</name>
    <name type="synonym">Catulus torazame</name>
    <dbReference type="NCBI Taxonomy" id="75743"/>
    <lineage>
        <taxon>Eukaryota</taxon>
        <taxon>Metazoa</taxon>
        <taxon>Chordata</taxon>
        <taxon>Craniata</taxon>
        <taxon>Vertebrata</taxon>
        <taxon>Chondrichthyes</taxon>
        <taxon>Elasmobranchii</taxon>
        <taxon>Galeomorphii</taxon>
        <taxon>Galeoidea</taxon>
        <taxon>Carcharhiniformes</taxon>
        <taxon>Scyliorhinidae</taxon>
        <taxon>Scyliorhinus</taxon>
    </lineage>
</organism>
<evidence type="ECO:0000313" key="2">
    <source>
        <dbReference type="Proteomes" id="UP000288216"/>
    </source>
</evidence>
<feature type="non-terminal residue" evidence="1">
    <location>
        <position position="48"/>
    </location>
</feature>
<protein>
    <submittedName>
        <fullName evidence="1">Uncharacterized protein</fullName>
    </submittedName>
</protein>
<name>A0A401PSH2_SCYTO</name>
<sequence>MSEDTRISQADFRSRIPQVKTNITQMFDEVRTSQADLKAELSRMRYDS</sequence>
<dbReference type="EMBL" id="BFAA01015190">
    <property type="protein sequence ID" value="GCB76052.1"/>
    <property type="molecule type" value="Genomic_DNA"/>
</dbReference>